<keyword evidence="1" id="KW-0812">Transmembrane</keyword>
<dbReference type="InterPro" id="IPR058441">
    <property type="entry name" value="DUF8128"/>
</dbReference>
<organism evidence="3 4">
    <name type="scientific">Candidatus Giovannonibacteria bacterium GW2011_GWC2_44_8</name>
    <dbReference type="NCBI Taxonomy" id="1618657"/>
    <lineage>
        <taxon>Bacteria</taxon>
        <taxon>Candidatus Giovannoniibacteriota</taxon>
    </lineage>
</organism>
<name>A0A0G1K5T3_9BACT</name>
<dbReference type="EMBL" id="LCJM01000008">
    <property type="protein sequence ID" value="KKT78980.1"/>
    <property type="molecule type" value="Genomic_DNA"/>
</dbReference>
<accession>A0A0G1K5T3</accession>
<comment type="caution">
    <text evidence="3">The sequence shown here is derived from an EMBL/GenBank/DDBJ whole genome shotgun (WGS) entry which is preliminary data.</text>
</comment>
<sequence>MDILAEIQDVLLSLWWVWLTFLSGWLFASIWIAWRQALFKSKIVWALLDIKLPREAKRSPKVMEQIMMNIWALRNTPGNIYEWYWDGETTQWYSFEIVSFGGDIHFFLRTPARYINIIKANFYGHYPDCEIEEVDDYMDRFPKTVQELYQNGYDLFGLEMFLAKNNAYPVRTYLEFESDDEIQNVDPIAGLLEVLSKLQNDEVVITQLVARPASTNPPNKLVKLAEAEISRLKEEAIKKAPKKGAILDFEDTIGAISSRTPGETEIMKAIERKATKNYFEAVVRYVYLAPRESFSIVLPYRGLRVAFQQFSIPNSNHFDVNYRTWTRTWIWEYPYIFPKRRGAGHKARMWDYCRNRKLPQGTYMGKLAQFHFFTSSFTQKMSLLNTEELATLWHLPTEAVITQPIMERIEAKKMGPPPNLPIFREGNKELPGIMK</sequence>
<feature type="transmembrane region" description="Helical" evidence="1">
    <location>
        <begin position="15"/>
        <end position="34"/>
    </location>
</feature>
<protein>
    <recommendedName>
        <fullName evidence="2">DUF8128 domain-containing protein</fullName>
    </recommendedName>
</protein>
<dbReference type="Proteomes" id="UP000034889">
    <property type="component" value="Unassembled WGS sequence"/>
</dbReference>
<keyword evidence="1" id="KW-0472">Membrane</keyword>
<feature type="domain" description="DUF8128" evidence="2">
    <location>
        <begin position="86"/>
        <end position="293"/>
    </location>
</feature>
<evidence type="ECO:0000256" key="1">
    <source>
        <dbReference type="SAM" id="Phobius"/>
    </source>
</evidence>
<evidence type="ECO:0000313" key="3">
    <source>
        <dbReference type="EMBL" id="KKT78980.1"/>
    </source>
</evidence>
<evidence type="ECO:0000259" key="2">
    <source>
        <dbReference type="Pfam" id="PF26449"/>
    </source>
</evidence>
<dbReference type="Pfam" id="PF26449">
    <property type="entry name" value="DUF8128"/>
    <property type="match status" value="1"/>
</dbReference>
<proteinExistence type="predicted"/>
<keyword evidence="1" id="KW-1133">Transmembrane helix</keyword>
<dbReference type="AlphaFoldDB" id="A0A0G1K5T3"/>
<gene>
    <name evidence="3" type="ORF">UW74_C0008G0004</name>
</gene>
<evidence type="ECO:0000313" key="4">
    <source>
        <dbReference type="Proteomes" id="UP000034889"/>
    </source>
</evidence>
<reference evidence="3 4" key="1">
    <citation type="journal article" date="2015" name="Nature">
        <title>rRNA introns, odd ribosomes, and small enigmatic genomes across a large radiation of phyla.</title>
        <authorList>
            <person name="Brown C.T."/>
            <person name="Hug L.A."/>
            <person name="Thomas B.C."/>
            <person name="Sharon I."/>
            <person name="Castelle C.J."/>
            <person name="Singh A."/>
            <person name="Wilkins M.J."/>
            <person name="Williams K.H."/>
            <person name="Banfield J.F."/>
        </authorList>
    </citation>
    <scope>NUCLEOTIDE SEQUENCE [LARGE SCALE GENOMIC DNA]</scope>
</reference>